<dbReference type="Proteomes" id="UP000322000">
    <property type="component" value="Chromosome 1"/>
</dbReference>
<keyword evidence="2" id="KW-1185">Reference proteome</keyword>
<dbReference type="RefSeq" id="XP_026728653.1">
    <property type="nucleotide sequence ID" value="XM_026872852.1"/>
</dbReference>
<evidence type="ECO:0000313" key="3">
    <source>
        <dbReference type="RefSeq" id="XP_026728653.1"/>
    </source>
</evidence>
<sequence length="528" mass="60722">MSEVCFICDKPLEESEVVVVDRGMKTLIDASVERNDKFFEYLKDKQSVTVHVQCRKMYTRKSSIVSAKRQRETEQGSTSTISPPHTRARVSEPDFNFKRYCLFCGDEANEEAEKKKAQNVRRKIYNVSTLEFKDSILKVARTRSDDVAKAVIARIEYEFDLVAAEAKYHNNCYNIFLRPTTKCKVGRPEDDSVNLAMEGIFQYIENSDDCQFSLQELKDISKNPTIDNKTIKRRLKLKYGDKIIITEKKGSLTIICFIDNQYDILNKAWYENKKQNINEERLRILKAAAAIIREDIQSVVINNDNYPPPSQMFENIDSDIPESLTYFLEQVILKNRRFKLDHLKLICTTISHCIITAVRPRSFKSRLQLGLSVFFHRRFGSKRLIQIFSSFGLCASYNDTIMYEAAAVLHRPPYILPPETGTFVQYVADNADINVHTLDGHNTLHIMGIIKIITPKSSVTAEEPILRTNILPSAQHFAEKAHVPIQVYQTDGIVGYSKIAVQDFDYESNTTTSLLKKVDMLWLYGKPR</sequence>
<dbReference type="PANTHER" id="PTHR47018">
    <property type="entry name" value="CXC DOMAIN-CONTAINING PROTEIN-RELATED"/>
    <property type="match status" value="1"/>
</dbReference>
<evidence type="ECO:0000313" key="2">
    <source>
        <dbReference type="Proteomes" id="UP000322000"/>
    </source>
</evidence>
<dbReference type="AlphaFoldDB" id="A0A7E5VJZ6"/>
<protein>
    <submittedName>
        <fullName evidence="3">Uncharacterized protein LOC113494481</fullName>
    </submittedName>
</protein>
<organism evidence="2 3">
    <name type="scientific">Trichoplusia ni</name>
    <name type="common">Cabbage looper</name>
    <dbReference type="NCBI Taxonomy" id="7111"/>
    <lineage>
        <taxon>Eukaryota</taxon>
        <taxon>Metazoa</taxon>
        <taxon>Ecdysozoa</taxon>
        <taxon>Arthropoda</taxon>
        <taxon>Hexapoda</taxon>
        <taxon>Insecta</taxon>
        <taxon>Pterygota</taxon>
        <taxon>Neoptera</taxon>
        <taxon>Endopterygota</taxon>
        <taxon>Lepidoptera</taxon>
        <taxon>Glossata</taxon>
        <taxon>Ditrysia</taxon>
        <taxon>Noctuoidea</taxon>
        <taxon>Noctuidae</taxon>
        <taxon>Plusiinae</taxon>
        <taxon>Trichoplusia</taxon>
    </lineage>
</organism>
<evidence type="ECO:0000256" key="1">
    <source>
        <dbReference type="SAM" id="MobiDB-lite"/>
    </source>
</evidence>
<dbReference type="GeneID" id="113494481"/>
<name>A0A7E5VJZ6_TRINI</name>
<dbReference type="OrthoDB" id="8122644at2759"/>
<dbReference type="KEGG" id="tnl:113494481"/>
<dbReference type="InParanoid" id="A0A7E5VJZ6"/>
<accession>A0A7E5VJZ6</accession>
<proteinExistence type="predicted"/>
<gene>
    <name evidence="3" type="primary">LOC113494481</name>
</gene>
<reference evidence="3" key="1">
    <citation type="submission" date="2025-08" db="UniProtKB">
        <authorList>
            <consortium name="RefSeq"/>
        </authorList>
    </citation>
    <scope>IDENTIFICATION</scope>
</reference>
<dbReference type="PANTHER" id="PTHR47018:SF4">
    <property type="match status" value="1"/>
</dbReference>
<feature type="region of interest" description="Disordered" evidence="1">
    <location>
        <begin position="63"/>
        <end position="89"/>
    </location>
</feature>